<accession>A0A8R1HXU6</accession>
<keyword evidence="1" id="KW-0812">Transmembrane</keyword>
<dbReference type="Proteomes" id="UP000005237">
    <property type="component" value="Unassembled WGS sequence"/>
</dbReference>
<feature type="transmembrane region" description="Helical" evidence="1">
    <location>
        <begin position="233"/>
        <end position="250"/>
    </location>
</feature>
<evidence type="ECO:0000313" key="3">
    <source>
        <dbReference type="Proteomes" id="UP000005237"/>
    </source>
</evidence>
<organism evidence="2 3">
    <name type="scientific">Caenorhabditis japonica</name>
    <dbReference type="NCBI Taxonomy" id="281687"/>
    <lineage>
        <taxon>Eukaryota</taxon>
        <taxon>Metazoa</taxon>
        <taxon>Ecdysozoa</taxon>
        <taxon>Nematoda</taxon>
        <taxon>Chromadorea</taxon>
        <taxon>Rhabditida</taxon>
        <taxon>Rhabditina</taxon>
        <taxon>Rhabditomorpha</taxon>
        <taxon>Rhabditoidea</taxon>
        <taxon>Rhabditidae</taxon>
        <taxon>Peloderinae</taxon>
        <taxon>Caenorhabditis</taxon>
    </lineage>
</organism>
<dbReference type="AlphaFoldDB" id="A0A8R1HXU6"/>
<evidence type="ECO:0000256" key="1">
    <source>
        <dbReference type="SAM" id="Phobius"/>
    </source>
</evidence>
<reference evidence="3" key="1">
    <citation type="submission" date="2010-08" db="EMBL/GenBank/DDBJ databases">
        <authorList>
            <consortium name="Caenorhabditis japonica Sequencing Consortium"/>
            <person name="Wilson R.K."/>
        </authorList>
    </citation>
    <scope>NUCLEOTIDE SEQUENCE [LARGE SCALE GENOMIC DNA]</scope>
    <source>
        <strain evidence="3">DF5081</strain>
    </source>
</reference>
<keyword evidence="1" id="KW-1133">Transmembrane helix</keyword>
<name>A0A8R1HXU6_CAEJA</name>
<keyword evidence="1" id="KW-0472">Membrane</keyword>
<reference evidence="2" key="2">
    <citation type="submission" date="2022-06" db="UniProtKB">
        <authorList>
            <consortium name="EnsemblMetazoa"/>
        </authorList>
    </citation>
    <scope>IDENTIFICATION</scope>
    <source>
        <strain evidence="2">DF5081</strain>
    </source>
</reference>
<protein>
    <submittedName>
        <fullName evidence="2">Uncharacterized protein</fullName>
    </submittedName>
</protein>
<sequence>MFVCRNCIHETLKYDVLRKVIPTTELDAKTFALCGSCAIYHHVSRGHTTLAFFPIFSSLQFPSLLSSVNLLREEFNEHVKKMEKMYKQFGLSVSKFHNELDRMNELMRKSKTTSIQQEFVSRIADEIGEMSAQILFVNNTFERGATQFSEKCKQLTVKNDKDEKEKCRDVVAERVTAKRGERRGKTHLDITESEKMQEEISLIYLENGDGKRQKNKTDKFENKEEPTCKDFCFLLILLLIIATILYLKIIQ</sequence>
<dbReference type="EnsemblMetazoa" id="CJA14016.1">
    <property type="protein sequence ID" value="CJA14016.1"/>
    <property type="gene ID" value="WBGene00133220"/>
</dbReference>
<keyword evidence="3" id="KW-1185">Reference proteome</keyword>
<proteinExistence type="predicted"/>
<evidence type="ECO:0000313" key="2">
    <source>
        <dbReference type="EnsemblMetazoa" id="CJA14016.1"/>
    </source>
</evidence>